<dbReference type="Pfam" id="PF02518">
    <property type="entry name" value="HATPase_c"/>
    <property type="match status" value="1"/>
</dbReference>
<keyword evidence="6" id="KW-1185">Reference proteome</keyword>
<dbReference type="PANTHER" id="PTHR24421">
    <property type="entry name" value="NITRATE/NITRITE SENSOR PROTEIN NARX-RELATED"/>
    <property type="match status" value="1"/>
</dbReference>
<keyword evidence="1" id="KW-0808">Transferase</keyword>
<dbReference type="InterPro" id="IPR036890">
    <property type="entry name" value="HATPase_C_sf"/>
</dbReference>
<dbReference type="Gene3D" id="3.30.565.10">
    <property type="entry name" value="Histidine kinase-like ATPase, C-terminal domain"/>
    <property type="match status" value="1"/>
</dbReference>
<reference evidence="5 6" key="1">
    <citation type="submission" date="2020-08" db="EMBL/GenBank/DDBJ databases">
        <title>Novel species isolated from subtropical streams in China.</title>
        <authorList>
            <person name="Lu H."/>
        </authorList>
    </citation>
    <scope>NUCLEOTIDE SEQUENCE [LARGE SCALE GENOMIC DNA]</scope>
    <source>
        <strain evidence="5 6">NL8W</strain>
    </source>
</reference>
<dbReference type="Gene3D" id="3.30.450.20">
    <property type="entry name" value="PAS domain"/>
    <property type="match status" value="1"/>
</dbReference>
<keyword evidence="3" id="KW-0902">Two-component regulatory system</keyword>
<gene>
    <name evidence="5" type="ORF">H8L47_18725</name>
</gene>
<dbReference type="SUPFAM" id="SSF55874">
    <property type="entry name" value="ATPase domain of HSP90 chaperone/DNA topoisomerase II/histidine kinase"/>
    <property type="match status" value="1"/>
</dbReference>
<evidence type="ECO:0000256" key="2">
    <source>
        <dbReference type="ARBA" id="ARBA00022777"/>
    </source>
</evidence>
<feature type="domain" description="Histidine kinase/HSP90-like ATPase" evidence="4">
    <location>
        <begin position="257"/>
        <end position="347"/>
    </location>
</feature>
<dbReference type="SUPFAM" id="SSF55785">
    <property type="entry name" value="PYP-like sensor domain (PAS domain)"/>
    <property type="match status" value="1"/>
</dbReference>
<dbReference type="NCBIfam" id="TIGR00229">
    <property type="entry name" value="sensory_box"/>
    <property type="match status" value="1"/>
</dbReference>
<dbReference type="SMART" id="SM00387">
    <property type="entry name" value="HATPase_c"/>
    <property type="match status" value="1"/>
</dbReference>
<proteinExistence type="predicted"/>
<dbReference type="InterPro" id="IPR035965">
    <property type="entry name" value="PAS-like_dom_sf"/>
</dbReference>
<dbReference type="InterPro" id="IPR050482">
    <property type="entry name" value="Sensor_HK_TwoCompSys"/>
</dbReference>
<dbReference type="Pfam" id="PF07730">
    <property type="entry name" value="HisKA_3"/>
    <property type="match status" value="1"/>
</dbReference>
<protein>
    <submittedName>
        <fullName evidence="5">PAS domain-containing protein</fullName>
    </submittedName>
</protein>
<evidence type="ECO:0000313" key="6">
    <source>
        <dbReference type="Proteomes" id="UP000646911"/>
    </source>
</evidence>
<dbReference type="RefSeq" id="WP_186955129.1">
    <property type="nucleotide sequence ID" value="NZ_JACOFX010000011.1"/>
</dbReference>
<keyword evidence="2" id="KW-0418">Kinase</keyword>
<dbReference type="Pfam" id="PF08448">
    <property type="entry name" value="PAS_4"/>
    <property type="match status" value="1"/>
</dbReference>
<dbReference type="InterPro" id="IPR000014">
    <property type="entry name" value="PAS"/>
</dbReference>
<dbReference type="InterPro" id="IPR003594">
    <property type="entry name" value="HATPase_dom"/>
</dbReference>
<dbReference type="InterPro" id="IPR011712">
    <property type="entry name" value="Sig_transdc_His_kin_sub3_dim/P"/>
</dbReference>
<dbReference type="InterPro" id="IPR013656">
    <property type="entry name" value="PAS_4"/>
</dbReference>
<evidence type="ECO:0000256" key="3">
    <source>
        <dbReference type="ARBA" id="ARBA00023012"/>
    </source>
</evidence>
<dbReference type="EMBL" id="JACOFX010000011">
    <property type="protein sequence ID" value="MBC3909602.1"/>
    <property type="molecule type" value="Genomic_DNA"/>
</dbReference>
<accession>A0ABR6ZEG7</accession>
<dbReference type="CDD" id="cd00130">
    <property type="entry name" value="PAS"/>
    <property type="match status" value="1"/>
</dbReference>
<comment type="caution">
    <text evidence="5">The sequence shown here is derived from an EMBL/GenBank/DDBJ whole genome shotgun (WGS) entry which is preliminary data.</text>
</comment>
<name>A0ABR6ZEG7_9BURK</name>
<dbReference type="Gene3D" id="1.20.5.1930">
    <property type="match status" value="1"/>
</dbReference>
<evidence type="ECO:0000313" key="5">
    <source>
        <dbReference type="EMBL" id="MBC3909602.1"/>
    </source>
</evidence>
<sequence length="350" mass="38749">MESKETSNASQDVAALALFVIDNSPAMMAYWNADLICQFSNDAYADWFGKSRAEMKGIAMRDALGEIFTMNRKEIQGALAGAKQVFERAVLVADGSLRHSLMTYTPRFKSGKVHGFFVHVADVTPLKLAEVELKSAYAELKATQILLSDAVRENERVRIARDLHDVLGHHLTALNLHLDLALRQALEQDQHAASSKSLAISRDLAQNLLNQVRTVVAMERSNHVSDVRQALQSLCSAIPEPVVTLEFASNVELQCPVMAHTIFSCVQEAITNCIRHARAKKLHIHLARQQDGIVLLMMDDGKGISKEEQGHGLAGMHERVAELAGRMHISSQADEGFHIHIWLPQKEGQP</sequence>
<dbReference type="CDD" id="cd16917">
    <property type="entry name" value="HATPase_UhpB-NarQ-NarX-like"/>
    <property type="match status" value="1"/>
</dbReference>
<dbReference type="Proteomes" id="UP000646911">
    <property type="component" value="Unassembled WGS sequence"/>
</dbReference>
<organism evidence="5 6">
    <name type="scientific">Undibacterium umbellatum</name>
    <dbReference type="NCBI Taxonomy" id="2762300"/>
    <lineage>
        <taxon>Bacteria</taxon>
        <taxon>Pseudomonadati</taxon>
        <taxon>Pseudomonadota</taxon>
        <taxon>Betaproteobacteria</taxon>
        <taxon>Burkholderiales</taxon>
        <taxon>Oxalobacteraceae</taxon>
        <taxon>Undibacterium</taxon>
    </lineage>
</organism>
<dbReference type="PANTHER" id="PTHR24421:SF59">
    <property type="entry name" value="OXYGEN SENSOR HISTIDINE KINASE NREB"/>
    <property type="match status" value="1"/>
</dbReference>
<evidence type="ECO:0000259" key="4">
    <source>
        <dbReference type="SMART" id="SM00387"/>
    </source>
</evidence>
<evidence type="ECO:0000256" key="1">
    <source>
        <dbReference type="ARBA" id="ARBA00022679"/>
    </source>
</evidence>